<accession>A0ABR4CNY7</accession>
<keyword evidence="1" id="KW-0472">Membrane</keyword>
<name>A0ABR4CNY7_9HELO</name>
<proteinExistence type="predicted"/>
<evidence type="ECO:0000313" key="3">
    <source>
        <dbReference type="Proteomes" id="UP001595075"/>
    </source>
</evidence>
<feature type="transmembrane region" description="Helical" evidence="1">
    <location>
        <begin position="6"/>
        <end position="26"/>
    </location>
</feature>
<evidence type="ECO:0008006" key="4">
    <source>
        <dbReference type="Google" id="ProtNLM"/>
    </source>
</evidence>
<comment type="caution">
    <text evidence="2">The sequence shown here is derived from an EMBL/GenBank/DDBJ whole genome shotgun (WGS) entry which is preliminary data.</text>
</comment>
<keyword evidence="1" id="KW-0812">Transmembrane</keyword>
<dbReference type="Proteomes" id="UP001595075">
    <property type="component" value="Unassembled WGS sequence"/>
</dbReference>
<reference evidence="2 3" key="1">
    <citation type="journal article" date="2024" name="Commun. Biol.">
        <title>Comparative genomic analysis of thermophilic fungi reveals convergent evolutionary adaptations and gene losses.</title>
        <authorList>
            <person name="Steindorff A.S."/>
            <person name="Aguilar-Pontes M.V."/>
            <person name="Robinson A.J."/>
            <person name="Andreopoulos B."/>
            <person name="LaButti K."/>
            <person name="Kuo A."/>
            <person name="Mondo S."/>
            <person name="Riley R."/>
            <person name="Otillar R."/>
            <person name="Haridas S."/>
            <person name="Lipzen A."/>
            <person name="Grimwood J."/>
            <person name="Schmutz J."/>
            <person name="Clum A."/>
            <person name="Reid I.D."/>
            <person name="Moisan M.C."/>
            <person name="Butler G."/>
            <person name="Nguyen T.T.M."/>
            <person name="Dewar K."/>
            <person name="Conant G."/>
            <person name="Drula E."/>
            <person name="Henrissat B."/>
            <person name="Hansel C."/>
            <person name="Singer S."/>
            <person name="Hutchinson M.I."/>
            <person name="de Vries R.P."/>
            <person name="Natvig D.O."/>
            <person name="Powell A.J."/>
            <person name="Tsang A."/>
            <person name="Grigoriev I.V."/>
        </authorList>
    </citation>
    <scope>NUCLEOTIDE SEQUENCE [LARGE SCALE GENOMIC DNA]</scope>
    <source>
        <strain evidence="2 3">CBS 494.80</strain>
    </source>
</reference>
<gene>
    <name evidence="2" type="ORF">VTL71DRAFT_12692</name>
</gene>
<dbReference type="EMBL" id="JAZHXI010000005">
    <property type="protein sequence ID" value="KAL2071457.1"/>
    <property type="molecule type" value="Genomic_DNA"/>
</dbReference>
<sequence length="99" mass="11798">MFCMQFWIPSVLLGEDVIIWICFFSFNKNFQSLRNYLYLPCTRQNHIVEAESQDTTTQSNTTDRRDETSVAWDIHRYLATQEADSYHLPYIPRGKATRR</sequence>
<keyword evidence="3" id="KW-1185">Reference proteome</keyword>
<protein>
    <recommendedName>
        <fullName evidence="4">Secreted protein</fullName>
    </recommendedName>
</protein>
<organism evidence="2 3">
    <name type="scientific">Oculimacula yallundae</name>
    <dbReference type="NCBI Taxonomy" id="86028"/>
    <lineage>
        <taxon>Eukaryota</taxon>
        <taxon>Fungi</taxon>
        <taxon>Dikarya</taxon>
        <taxon>Ascomycota</taxon>
        <taxon>Pezizomycotina</taxon>
        <taxon>Leotiomycetes</taxon>
        <taxon>Helotiales</taxon>
        <taxon>Ploettnerulaceae</taxon>
        <taxon>Oculimacula</taxon>
    </lineage>
</organism>
<evidence type="ECO:0000313" key="2">
    <source>
        <dbReference type="EMBL" id="KAL2071457.1"/>
    </source>
</evidence>
<keyword evidence="1" id="KW-1133">Transmembrane helix</keyword>
<evidence type="ECO:0000256" key="1">
    <source>
        <dbReference type="SAM" id="Phobius"/>
    </source>
</evidence>